<evidence type="ECO:0000313" key="6">
    <source>
        <dbReference type="Proteomes" id="UP000321579"/>
    </source>
</evidence>
<dbReference type="OrthoDB" id="1187902at2"/>
<gene>
    <name evidence="2" type="ORF">FBGL_09335</name>
    <name evidence="1" type="ORF">FGL01_11960</name>
    <name evidence="3" type="ORF">SAMN05192550_0503</name>
</gene>
<reference evidence="1 6" key="4">
    <citation type="submission" date="2019-07" db="EMBL/GenBank/DDBJ databases">
        <title>Whole genome shotgun sequence of Flavobacterium glycines NBRC 105008.</title>
        <authorList>
            <person name="Hosoyama A."/>
            <person name="Uohara A."/>
            <person name="Ohji S."/>
            <person name="Ichikawa N."/>
        </authorList>
    </citation>
    <scope>NUCLEOTIDE SEQUENCE [LARGE SCALE GENOMIC DNA]</scope>
    <source>
        <strain evidence="1 6">NBRC 105008</strain>
    </source>
</reference>
<evidence type="ECO:0000313" key="3">
    <source>
        <dbReference type="EMBL" id="SDI67323.1"/>
    </source>
</evidence>
<dbReference type="EMBL" id="LVEO01000018">
    <property type="protein sequence ID" value="OCB71436.1"/>
    <property type="molecule type" value="Genomic_DNA"/>
</dbReference>
<organism evidence="2 4">
    <name type="scientific">Flavobacterium glycines</name>
    <dbReference type="NCBI Taxonomy" id="551990"/>
    <lineage>
        <taxon>Bacteria</taxon>
        <taxon>Pseudomonadati</taxon>
        <taxon>Bacteroidota</taxon>
        <taxon>Flavobacteriia</taxon>
        <taxon>Flavobacteriales</taxon>
        <taxon>Flavobacteriaceae</taxon>
        <taxon>Flavobacterium</taxon>
    </lineage>
</organism>
<reference evidence="4" key="1">
    <citation type="submission" date="2016-03" db="EMBL/GenBank/DDBJ databases">
        <title>Draft genome sequence of Paenibacillus glacialis DSM 22343.</title>
        <authorList>
            <person name="Shin S.-K."/>
            <person name="Yi H."/>
        </authorList>
    </citation>
    <scope>NUCLEOTIDE SEQUENCE [LARGE SCALE GENOMIC DNA]</scope>
    <source>
        <strain evidence="4">NBRC 105008</strain>
    </source>
</reference>
<dbReference type="Proteomes" id="UP000321579">
    <property type="component" value="Unassembled WGS sequence"/>
</dbReference>
<reference evidence="3 5" key="3">
    <citation type="submission" date="2016-10" db="EMBL/GenBank/DDBJ databases">
        <authorList>
            <person name="Varghese N."/>
            <person name="Submissions S."/>
        </authorList>
    </citation>
    <scope>NUCLEOTIDE SEQUENCE [LARGE SCALE GENOMIC DNA]</scope>
    <source>
        <strain evidence="3 5">Gm-149</strain>
    </source>
</reference>
<dbReference type="EMBL" id="BJVF01000001">
    <property type="protein sequence ID" value="GEL10457.1"/>
    <property type="molecule type" value="Genomic_DNA"/>
</dbReference>
<evidence type="ECO:0000313" key="1">
    <source>
        <dbReference type="EMBL" id="GEL10457.1"/>
    </source>
</evidence>
<evidence type="ECO:0000313" key="4">
    <source>
        <dbReference type="Proteomes" id="UP000093226"/>
    </source>
</evidence>
<dbReference type="Proteomes" id="UP000093226">
    <property type="component" value="Unassembled WGS sequence"/>
</dbReference>
<reference evidence="2" key="2">
    <citation type="submission" date="2016-03" db="EMBL/GenBank/DDBJ databases">
        <authorList>
            <person name="Ploux O."/>
        </authorList>
    </citation>
    <scope>NUCLEOTIDE SEQUENCE</scope>
    <source>
        <strain evidence="2">NBRC 105008</strain>
    </source>
</reference>
<name>A0A1B9DP12_9FLAO</name>
<proteinExistence type="predicted"/>
<evidence type="ECO:0000313" key="5">
    <source>
        <dbReference type="Proteomes" id="UP000182367"/>
    </source>
</evidence>
<dbReference type="RefSeq" id="WP_066328045.1">
    <property type="nucleotide sequence ID" value="NZ_BJVF01000001.1"/>
</dbReference>
<dbReference type="STRING" id="551990.SAMN05192550_0503"/>
<evidence type="ECO:0000313" key="2">
    <source>
        <dbReference type="EMBL" id="OCB71436.1"/>
    </source>
</evidence>
<comment type="caution">
    <text evidence="2">The sequence shown here is derived from an EMBL/GenBank/DDBJ whole genome shotgun (WGS) entry which is preliminary data.</text>
</comment>
<dbReference type="EMBL" id="FNEO01000001">
    <property type="protein sequence ID" value="SDI67323.1"/>
    <property type="molecule type" value="Genomic_DNA"/>
</dbReference>
<protein>
    <submittedName>
        <fullName evidence="2">Uncharacterized protein</fullName>
    </submittedName>
</protein>
<dbReference type="Proteomes" id="UP000182367">
    <property type="component" value="Unassembled WGS sequence"/>
</dbReference>
<dbReference type="AlphaFoldDB" id="A0A1B9DP12"/>
<accession>A0A1B9DP12</accession>
<keyword evidence="5" id="KW-1185">Reference proteome</keyword>
<sequence length="246" mass="28563">MEKLFFAVLFFVSNPFFGQEFSEKEIINKVVTALKVNEKNLLADKICLKVIPNQNDKVIIVLPVISNRDPECEEFFDIDNNLLVWNKNTKSIESKYIKKAEWTSDALRFDELKIDTGLYYLNKNTRAFGIRYSYNGSSSVNPFSSNSINLYYFKNNQIVEVLHDFELEKSNGDNGGGCENASFETSKSVFVINDKLTDKFNDIVVKTKFKDYFYDADCDKEIIKKQSSKQSILRFDEKQKKYILVK</sequence>